<sequence>MLTTSLDDAVRGFEAREGLSEGAVEHSWYRDPAMVALTHDLERGRATQFDWNRRVGQALGIDSTNLLGRIFADSRLDESMVSVLARARACGLRIGLLSNSMGLAPWNMYRGFDIDAAFDVALISGQHGLRKPEPAVYELILKMLEVPGEVCVFIDDNAVNLPPAEALGMATVLHRSAEHSTTRLGELLGVPLRPNP</sequence>
<keyword evidence="1" id="KW-0378">Hydrolase</keyword>
<name>A0ABU3UHU5_9ACTN</name>
<dbReference type="NCBIfam" id="TIGR01509">
    <property type="entry name" value="HAD-SF-IA-v3"/>
    <property type="match status" value="1"/>
</dbReference>
<dbReference type="PANTHER" id="PTHR47829">
    <property type="entry name" value="HYDROLASE, PUTATIVE (AFU_ORTHOLOGUE AFUA_1G12880)-RELATED"/>
    <property type="match status" value="1"/>
</dbReference>
<organism evidence="1 2">
    <name type="scientific">Streptomyces mirabilis</name>
    <dbReference type="NCBI Taxonomy" id="68239"/>
    <lineage>
        <taxon>Bacteria</taxon>
        <taxon>Bacillati</taxon>
        <taxon>Actinomycetota</taxon>
        <taxon>Actinomycetes</taxon>
        <taxon>Kitasatosporales</taxon>
        <taxon>Streptomycetaceae</taxon>
        <taxon>Streptomyces</taxon>
    </lineage>
</organism>
<evidence type="ECO:0000313" key="2">
    <source>
        <dbReference type="Proteomes" id="UP001257627"/>
    </source>
</evidence>
<comment type="caution">
    <text evidence="1">The sequence shown here is derived from an EMBL/GenBank/DDBJ whole genome shotgun (WGS) entry which is preliminary data.</text>
</comment>
<evidence type="ECO:0000313" key="1">
    <source>
        <dbReference type="EMBL" id="MDU8993491.1"/>
    </source>
</evidence>
<dbReference type="Proteomes" id="UP001257627">
    <property type="component" value="Unassembled WGS sequence"/>
</dbReference>
<dbReference type="Gene3D" id="3.40.50.1000">
    <property type="entry name" value="HAD superfamily/HAD-like"/>
    <property type="match status" value="1"/>
</dbReference>
<proteinExistence type="predicted"/>
<dbReference type="Pfam" id="PF00702">
    <property type="entry name" value="Hydrolase"/>
    <property type="match status" value="1"/>
</dbReference>
<protein>
    <submittedName>
        <fullName evidence="1">HAD-IA family hydrolase</fullName>
    </submittedName>
</protein>
<dbReference type="InterPro" id="IPR006439">
    <property type="entry name" value="HAD-SF_hydro_IA"/>
</dbReference>
<dbReference type="GO" id="GO:0016787">
    <property type="term" value="F:hydrolase activity"/>
    <property type="evidence" value="ECO:0007669"/>
    <property type="project" value="UniProtKB-KW"/>
</dbReference>
<accession>A0ABU3UHU5</accession>
<keyword evidence="2" id="KW-1185">Reference proteome</keyword>
<dbReference type="PANTHER" id="PTHR47829:SF1">
    <property type="entry name" value="HAD FAMILY PHOSPHATASE"/>
    <property type="match status" value="1"/>
</dbReference>
<dbReference type="PRINTS" id="PR00413">
    <property type="entry name" value="HADHALOGNASE"/>
</dbReference>
<dbReference type="InterPro" id="IPR052898">
    <property type="entry name" value="ACAD10-like"/>
</dbReference>
<dbReference type="InterPro" id="IPR036412">
    <property type="entry name" value="HAD-like_sf"/>
</dbReference>
<dbReference type="SUPFAM" id="SSF56784">
    <property type="entry name" value="HAD-like"/>
    <property type="match status" value="1"/>
</dbReference>
<gene>
    <name evidence="1" type="ORF">PU648_14310</name>
</gene>
<reference evidence="1 2" key="1">
    <citation type="submission" date="2023-02" db="EMBL/GenBank/DDBJ databases">
        <authorList>
            <person name="Maleckis M."/>
        </authorList>
    </citation>
    <scope>NUCLEOTIDE SEQUENCE [LARGE SCALE GENOMIC DNA]</scope>
    <source>
        <strain evidence="1 2">P8-A2</strain>
    </source>
</reference>
<dbReference type="InterPro" id="IPR023214">
    <property type="entry name" value="HAD_sf"/>
</dbReference>
<dbReference type="EMBL" id="JARAKF010000001">
    <property type="protein sequence ID" value="MDU8993491.1"/>
    <property type="molecule type" value="Genomic_DNA"/>
</dbReference>